<keyword evidence="5" id="KW-0808">Transferase</keyword>
<accession>A0A2K1P7G1</accession>
<dbReference type="PANTHER" id="PTHR33705:SF2">
    <property type="entry name" value="PHOSPHOCARRIER PROTEIN NPR"/>
    <property type="match status" value="1"/>
</dbReference>
<gene>
    <name evidence="5" type="ORF">X927_07980</name>
</gene>
<dbReference type="InterPro" id="IPR002114">
    <property type="entry name" value="PTS_HPr_Ser_P_site"/>
</dbReference>
<evidence type="ECO:0000313" key="5">
    <source>
        <dbReference type="EMBL" id="PNR98657.1"/>
    </source>
</evidence>
<evidence type="ECO:0000256" key="1">
    <source>
        <dbReference type="ARBA" id="ARBA00004496"/>
    </source>
</evidence>
<dbReference type="EMBL" id="AZRN01000033">
    <property type="protein sequence ID" value="PNR98657.1"/>
    <property type="molecule type" value="Genomic_DNA"/>
</dbReference>
<dbReference type="PANTHER" id="PTHR33705">
    <property type="entry name" value="PHOSPHOCARRIER PROTEIN HPR"/>
    <property type="match status" value="1"/>
</dbReference>
<dbReference type="Proteomes" id="UP000236604">
    <property type="component" value="Unassembled WGS sequence"/>
</dbReference>
<dbReference type="PROSITE" id="PS51350">
    <property type="entry name" value="PTS_HPR_DOM"/>
    <property type="match status" value="1"/>
</dbReference>
<dbReference type="Pfam" id="PF00381">
    <property type="entry name" value="PTS-HPr"/>
    <property type="match status" value="1"/>
</dbReference>
<keyword evidence="2" id="KW-0963">Cytoplasm</keyword>
<dbReference type="CDD" id="cd00367">
    <property type="entry name" value="PTS-HPr_like"/>
    <property type="match status" value="1"/>
</dbReference>
<evidence type="ECO:0000313" key="6">
    <source>
        <dbReference type="Proteomes" id="UP000236604"/>
    </source>
</evidence>
<dbReference type="InterPro" id="IPR050399">
    <property type="entry name" value="HPr"/>
</dbReference>
<dbReference type="PROSITE" id="PS00369">
    <property type="entry name" value="PTS_HPR_HIS"/>
    <property type="match status" value="1"/>
</dbReference>
<dbReference type="PROSITE" id="PS00589">
    <property type="entry name" value="PTS_HPR_SER"/>
    <property type="match status" value="1"/>
</dbReference>
<name>A0A2K1P7G1_9BACT</name>
<dbReference type="InterPro" id="IPR001020">
    <property type="entry name" value="PTS_HPr_His_P_site"/>
</dbReference>
<evidence type="ECO:0000259" key="4">
    <source>
        <dbReference type="PROSITE" id="PS51350"/>
    </source>
</evidence>
<reference evidence="5 6" key="1">
    <citation type="submission" date="2013-12" db="EMBL/GenBank/DDBJ databases">
        <title>Comparative genomics of Petrotoga isolates.</title>
        <authorList>
            <person name="Nesbo C.L."/>
            <person name="Charchuk R."/>
            <person name="Chow K."/>
        </authorList>
    </citation>
    <scope>NUCLEOTIDE SEQUENCE [LARGE SCALE GENOMIC DNA]</scope>
    <source>
        <strain evidence="5 6">DSM 14811</strain>
    </source>
</reference>
<evidence type="ECO:0000256" key="3">
    <source>
        <dbReference type="ARBA" id="ARBA00022683"/>
    </source>
</evidence>
<dbReference type="RefSeq" id="WP_103077498.1">
    <property type="nucleotide sequence ID" value="NZ_AZRN01000033.1"/>
</dbReference>
<sequence length="95" mass="10449">MVEEKKVVIKNKIGLHARPAAQLVQKASKFKSNIEISFNGKKVSAKSIIGVMSLGVTQGNEIILRADGEDAEEAIKEIEKFIIVEMPKEDKEVAN</sequence>
<keyword evidence="3" id="KW-0598">Phosphotransferase system</keyword>
<feature type="domain" description="HPr" evidence="4">
    <location>
        <begin position="2"/>
        <end position="92"/>
    </location>
</feature>
<dbReference type="GO" id="GO:0005737">
    <property type="term" value="C:cytoplasm"/>
    <property type="evidence" value="ECO:0007669"/>
    <property type="project" value="UniProtKB-SubCell"/>
</dbReference>
<proteinExistence type="predicted"/>
<dbReference type="SUPFAM" id="SSF55594">
    <property type="entry name" value="HPr-like"/>
    <property type="match status" value="1"/>
</dbReference>
<dbReference type="Gene3D" id="3.30.1340.10">
    <property type="entry name" value="HPr-like"/>
    <property type="match status" value="1"/>
</dbReference>
<keyword evidence="6" id="KW-1185">Reference proteome</keyword>
<dbReference type="GO" id="GO:0009401">
    <property type="term" value="P:phosphoenolpyruvate-dependent sugar phosphotransferase system"/>
    <property type="evidence" value="ECO:0007669"/>
    <property type="project" value="UniProtKB-KW"/>
</dbReference>
<protein>
    <submittedName>
        <fullName evidence="5">HPr kinase</fullName>
    </submittedName>
</protein>
<organism evidence="5 6">
    <name type="scientific">Petrotoga mexicana DSM 14811</name>
    <dbReference type="NCBI Taxonomy" id="1122954"/>
    <lineage>
        <taxon>Bacteria</taxon>
        <taxon>Thermotogati</taxon>
        <taxon>Thermotogota</taxon>
        <taxon>Thermotogae</taxon>
        <taxon>Petrotogales</taxon>
        <taxon>Petrotogaceae</taxon>
        <taxon>Petrotoga</taxon>
    </lineage>
</organism>
<comment type="caution">
    <text evidence="5">The sequence shown here is derived from an EMBL/GenBank/DDBJ whole genome shotgun (WGS) entry which is preliminary data.</text>
</comment>
<evidence type="ECO:0000256" key="2">
    <source>
        <dbReference type="ARBA" id="ARBA00022490"/>
    </source>
</evidence>
<keyword evidence="5" id="KW-0418">Kinase</keyword>
<dbReference type="NCBIfam" id="TIGR01003">
    <property type="entry name" value="PTS_HPr_family"/>
    <property type="match status" value="1"/>
</dbReference>
<dbReference type="InterPro" id="IPR000032">
    <property type="entry name" value="HPr-like"/>
</dbReference>
<dbReference type="AlphaFoldDB" id="A0A2K1P7G1"/>
<dbReference type="PRINTS" id="PR00107">
    <property type="entry name" value="PHOSPHOCPHPR"/>
</dbReference>
<dbReference type="GO" id="GO:0016301">
    <property type="term" value="F:kinase activity"/>
    <property type="evidence" value="ECO:0007669"/>
    <property type="project" value="UniProtKB-KW"/>
</dbReference>
<dbReference type="InterPro" id="IPR035895">
    <property type="entry name" value="HPr-like_sf"/>
</dbReference>
<comment type="subcellular location">
    <subcellularLocation>
        <location evidence="1">Cytoplasm</location>
    </subcellularLocation>
</comment>